<keyword evidence="3" id="KW-0479">Metal-binding</keyword>
<accession>A0A382TMJ8</accession>
<feature type="domain" description="Cytochrome c" evidence="6">
    <location>
        <begin position="46"/>
        <end position="146"/>
    </location>
</feature>
<keyword evidence="5" id="KW-0408">Iron</keyword>
<dbReference type="Pfam" id="PF00034">
    <property type="entry name" value="Cytochrom_C"/>
    <property type="match status" value="1"/>
</dbReference>
<evidence type="ECO:0000256" key="3">
    <source>
        <dbReference type="ARBA" id="ARBA00022723"/>
    </source>
</evidence>
<dbReference type="PANTHER" id="PTHR11961">
    <property type="entry name" value="CYTOCHROME C"/>
    <property type="match status" value="1"/>
</dbReference>
<evidence type="ECO:0000259" key="6">
    <source>
        <dbReference type="PROSITE" id="PS51007"/>
    </source>
</evidence>
<dbReference type="Gene3D" id="1.10.760.10">
    <property type="entry name" value="Cytochrome c-like domain"/>
    <property type="match status" value="1"/>
</dbReference>
<protein>
    <recommendedName>
        <fullName evidence="6">Cytochrome c domain-containing protein</fullName>
    </recommendedName>
</protein>
<name>A0A382TMJ8_9ZZZZ</name>
<reference evidence="7" key="1">
    <citation type="submission" date="2018-05" db="EMBL/GenBank/DDBJ databases">
        <authorList>
            <person name="Lanie J.A."/>
            <person name="Ng W.-L."/>
            <person name="Kazmierczak K.M."/>
            <person name="Andrzejewski T.M."/>
            <person name="Davidsen T.M."/>
            <person name="Wayne K.J."/>
            <person name="Tettelin H."/>
            <person name="Glass J.I."/>
            <person name="Rusch D."/>
            <person name="Podicherti R."/>
            <person name="Tsui H.-C.T."/>
            <person name="Winkler M.E."/>
        </authorList>
    </citation>
    <scope>NUCLEOTIDE SEQUENCE</scope>
</reference>
<sequence>MFGDMLFVAHHDPTTPVYVVDTPEETRSTGPPEIQHIPLPLLLLAANPDLGKKIAKRCTVCHTLSFDGKDKIGPNLWDIVGRDKGSRANFRYSANLVKAGGKWTYDELNLFLESPKTYIPGTKMIFPGIKKREARADLITYLRTLSDTPVPLPTN</sequence>
<organism evidence="7">
    <name type="scientific">marine metagenome</name>
    <dbReference type="NCBI Taxonomy" id="408172"/>
    <lineage>
        <taxon>unclassified sequences</taxon>
        <taxon>metagenomes</taxon>
        <taxon>ecological metagenomes</taxon>
    </lineage>
</organism>
<gene>
    <name evidence="7" type="ORF">METZ01_LOCUS375532</name>
</gene>
<dbReference type="SUPFAM" id="SSF46626">
    <property type="entry name" value="Cytochrome c"/>
    <property type="match status" value="1"/>
</dbReference>
<evidence type="ECO:0000256" key="5">
    <source>
        <dbReference type="ARBA" id="ARBA00023004"/>
    </source>
</evidence>
<dbReference type="InterPro" id="IPR036909">
    <property type="entry name" value="Cyt_c-like_dom_sf"/>
</dbReference>
<dbReference type="EMBL" id="UINC01137379">
    <property type="protein sequence ID" value="SVD22678.1"/>
    <property type="molecule type" value="Genomic_DNA"/>
</dbReference>
<evidence type="ECO:0000256" key="4">
    <source>
        <dbReference type="ARBA" id="ARBA00022982"/>
    </source>
</evidence>
<dbReference type="AlphaFoldDB" id="A0A382TMJ8"/>
<keyword evidence="1" id="KW-0813">Transport</keyword>
<dbReference type="InterPro" id="IPR009056">
    <property type="entry name" value="Cyt_c-like_dom"/>
</dbReference>
<dbReference type="InterPro" id="IPR002327">
    <property type="entry name" value="Cyt_c_1A/1B"/>
</dbReference>
<evidence type="ECO:0000256" key="2">
    <source>
        <dbReference type="ARBA" id="ARBA00022617"/>
    </source>
</evidence>
<evidence type="ECO:0000313" key="7">
    <source>
        <dbReference type="EMBL" id="SVD22678.1"/>
    </source>
</evidence>
<dbReference type="GO" id="GO:0009055">
    <property type="term" value="F:electron transfer activity"/>
    <property type="evidence" value="ECO:0007669"/>
    <property type="project" value="InterPro"/>
</dbReference>
<keyword evidence="2" id="KW-0349">Heme</keyword>
<dbReference type="GO" id="GO:0046872">
    <property type="term" value="F:metal ion binding"/>
    <property type="evidence" value="ECO:0007669"/>
    <property type="project" value="UniProtKB-KW"/>
</dbReference>
<proteinExistence type="predicted"/>
<keyword evidence="4" id="KW-0249">Electron transport</keyword>
<dbReference type="PROSITE" id="PS51007">
    <property type="entry name" value="CYTC"/>
    <property type="match status" value="1"/>
</dbReference>
<dbReference type="PRINTS" id="PR00604">
    <property type="entry name" value="CYTCHRMECIAB"/>
</dbReference>
<dbReference type="GO" id="GO:0020037">
    <property type="term" value="F:heme binding"/>
    <property type="evidence" value="ECO:0007669"/>
    <property type="project" value="InterPro"/>
</dbReference>
<evidence type="ECO:0000256" key="1">
    <source>
        <dbReference type="ARBA" id="ARBA00022448"/>
    </source>
</evidence>